<reference evidence="2 3" key="1">
    <citation type="submission" date="2015-08" db="EMBL/GenBank/DDBJ databases">
        <title>Next Generation Sequencing and Analysis of the Genome of Puccinia sorghi L Schw, the Causal Agent of Maize Common Rust.</title>
        <authorList>
            <person name="Rochi L."/>
            <person name="Burguener G."/>
            <person name="Darino M."/>
            <person name="Turjanski A."/>
            <person name="Kreff E."/>
            <person name="Dieguez M.J."/>
            <person name="Sacco F."/>
        </authorList>
    </citation>
    <scope>NUCLEOTIDE SEQUENCE [LARGE SCALE GENOMIC DNA]</scope>
    <source>
        <strain evidence="2 3">RO10H11247</strain>
    </source>
</reference>
<evidence type="ECO:0000313" key="2">
    <source>
        <dbReference type="EMBL" id="KNZ59533.1"/>
    </source>
</evidence>
<dbReference type="AlphaFoldDB" id="A0A0L6VFJ9"/>
<sequence length="427" mass="47254">MQPHDRPSPNCGTQTTGSAEEYLRASRGTPVLWSAHPVCHLAKKDTLDCSTLFSQHSWLEQCGGIEQAKGTQHDRAALFQPEEPQDSELAPLAYYNYVKRAFSATSYHHSNSDSTDVLQIQSPSSTSINLFTNSNEAIQTSKLAEETLISPHATFRPSLKEPRPTEDQPSRREQQPVKPAQTMSLLTSMLTYPILEPLKIHAANRAIKVLEEKFLFRSLQARMRLLRNDSSNCFTSREAWDAQGLATQAETFFALTFGAIKFDALPMLWNHLEAIQDQAMCVGDGLLNMGKHLSKLHTWECESLTPAGVRYDAMMEESSGSRADPQGSDGAEVAETRLTGLLLDIAQDITSAQDLVTFYHSCILSFQLTLAEFLGTIPAGVLPFDELVIWVRLCVLSIVDIAHGLASFPIISDKISQEISADWPSSV</sequence>
<dbReference type="Proteomes" id="UP000037035">
    <property type="component" value="Unassembled WGS sequence"/>
</dbReference>
<protein>
    <submittedName>
        <fullName evidence="2">Uncharacterized protein</fullName>
    </submittedName>
</protein>
<evidence type="ECO:0000256" key="1">
    <source>
        <dbReference type="SAM" id="MobiDB-lite"/>
    </source>
</evidence>
<name>A0A0L6VFJ9_9BASI</name>
<dbReference type="EMBL" id="LAVV01006515">
    <property type="protein sequence ID" value="KNZ59533.1"/>
    <property type="molecule type" value="Genomic_DNA"/>
</dbReference>
<evidence type="ECO:0000313" key="3">
    <source>
        <dbReference type="Proteomes" id="UP000037035"/>
    </source>
</evidence>
<keyword evidence="3" id="KW-1185">Reference proteome</keyword>
<dbReference type="VEuPathDB" id="FungiDB:VP01_170g8"/>
<proteinExistence type="predicted"/>
<dbReference type="OrthoDB" id="2497727at2759"/>
<comment type="caution">
    <text evidence="2">The sequence shown here is derived from an EMBL/GenBank/DDBJ whole genome shotgun (WGS) entry which is preliminary data.</text>
</comment>
<gene>
    <name evidence="2" type="ORF">VP01_170g8</name>
</gene>
<feature type="compositionally biased region" description="Basic and acidic residues" evidence="1">
    <location>
        <begin position="158"/>
        <end position="175"/>
    </location>
</feature>
<accession>A0A0L6VFJ9</accession>
<organism evidence="2 3">
    <name type="scientific">Puccinia sorghi</name>
    <dbReference type="NCBI Taxonomy" id="27349"/>
    <lineage>
        <taxon>Eukaryota</taxon>
        <taxon>Fungi</taxon>
        <taxon>Dikarya</taxon>
        <taxon>Basidiomycota</taxon>
        <taxon>Pucciniomycotina</taxon>
        <taxon>Pucciniomycetes</taxon>
        <taxon>Pucciniales</taxon>
        <taxon>Pucciniaceae</taxon>
        <taxon>Puccinia</taxon>
    </lineage>
</organism>
<feature type="region of interest" description="Disordered" evidence="1">
    <location>
        <begin position="151"/>
        <end position="180"/>
    </location>
</feature>